<evidence type="ECO:0000313" key="3">
    <source>
        <dbReference type="Proteomes" id="UP000708208"/>
    </source>
</evidence>
<proteinExistence type="predicted"/>
<evidence type="ECO:0000259" key="1">
    <source>
        <dbReference type="PROSITE" id="PS00028"/>
    </source>
</evidence>
<dbReference type="OrthoDB" id="6730379at2759"/>
<evidence type="ECO:0000313" key="2">
    <source>
        <dbReference type="EMBL" id="CAG7726795.1"/>
    </source>
</evidence>
<feature type="domain" description="C2H2-type" evidence="1">
    <location>
        <begin position="19"/>
        <end position="40"/>
    </location>
</feature>
<sequence>MLNGCQGRSPAEEPASLLCSQCKDSFHSAWDLMVHVQAAHMLNIYQLSTTDGAPSTNATNARDMHVSLQIYP</sequence>
<accession>A0A8J2JUC1</accession>
<organism evidence="2 3">
    <name type="scientific">Allacma fusca</name>
    <dbReference type="NCBI Taxonomy" id="39272"/>
    <lineage>
        <taxon>Eukaryota</taxon>
        <taxon>Metazoa</taxon>
        <taxon>Ecdysozoa</taxon>
        <taxon>Arthropoda</taxon>
        <taxon>Hexapoda</taxon>
        <taxon>Collembola</taxon>
        <taxon>Symphypleona</taxon>
        <taxon>Sminthuridae</taxon>
        <taxon>Allacma</taxon>
    </lineage>
</organism>
<dbReference type="AlphaFoldDB" id="A0A8J2JUC1"/>
<dbReference type="PROSITE" id="PS00028">
    <property type="entry name" value="ZINC_FINGER_C2H2_1"/>
    <property type="match status" value="1"/>
</dbReference>
<protein>
    <recommendedName>
        <fullName evidence="1">C2H2-type domain-containing protein</fullName>
    </recommendedName>
</protein>
<comment type="caution">
    <text evidence="2">The sequence shown here is derived from an EMBL/GenBank/DDBJ whole genome shotgun (WGS) entry which is preliminary data.</text>
</comment>
<name>A0A8J2JUC1_9HEXA</name>
<gene>
    <name evidence="2" type="ORF">AFUS01_LOCUS15682</name>
</gene>
<dbReference type="Proteomes" id="UP000708208">
    <property type="component" value="Unassembled WGS sequence"/>
</dbReference>
<keyword evidence="3" id="KW-1185">Reference proteome</keyword>
<dbReference type="EMBL" id="CAJVCH010140139">
    <property type="protein sequence ID" value="CAG7726795.1"/>
    <property type="molecule type" value="Genomic_DNA"/>
</dbReference>
<reference evidence="2" key="1">
    <citation type="submission" date="2021-06" db="EMBL/GenBank/DDBJ databases">
        <authorList>
            <person name="Hodson N. C."/>
            <person name="Mongue J. A."/>
            <person name="Jaron S. K."/>
        </authorList>
    </citation>
    <scope>NUCLEOTIDE SEQUENCE</scope>
</reference>
<dbReference type="InterPro" id="IPR013087">
    <property type="entry name" value="Znf_C2H2_type"/>
</dbReference>